<dbReference type="NCBIfam" id="TIGR01198">
    <property type="entry name" value="pgl"/>
    <property type="match status" value="1"/>
</dbReference>
<evidence type="ECO:0000256" key="7">
    <source>
        <dbReference type="RuleBase" id="RU365095"/>
    </source>
</evidence>
<accession>A0A516GBF0</accession>
<proteinExistence type="inferred from homology"/>
<keyword evidence="10" id="KW-1185">Reference proteome</keyword>
<keyword evidence="7 9" id="KW-0378">Hydrolase</keyword>
<dbReference type="UniPathway" id="UPA00115">
    <property type="reaction ID" value="UER00409"/>
</dbReference>
<dbReference type="InterPro" id="IPR037171">
    <property type="entry name" value="NagB/RpiA_transferase-like"/>
</dbReference>
<dbReference type="CDD" id="cd01400">
    <property type="entry name" value="6PGL"/>
    <property type="match status" value="1"/>
</dbReference>
<name>A0A516GBF0_9MICO</name>
<dbReference type="AlphaFoldDB" id="A0A516GBF0"/>
<comment type="similarity">
    <text evidence="4 7">Belongs to the glucosamine/galactosamine-6-phosphate isomerase family. 6-phosphogluconolactonase subfamily.</text>
</comment>
<evidence type="ECO:0000256" key="3">
    <source>
        <dbReference type="ARBA" id="ARBA00004961"/>
    </source>
</evidence>
<evidence type="ECO:0000256" key="2">
    <source>
        <dbReference type="ARBA" id="ARBA00002681"/>
    </source>
</evidence>
<evidence type="ECO:0000256" key="5">
    <source>
        <dbReference type="ARBA" id="ARBA00013198"/>
    </source>
</evidence>
<evidence type="ECO:0000256" key="6">
    <source>
        <dbReference type="ARBA" id="ARBA00020337"/>
    </source>
</evidence>
<dbReference type="SUPFAM" id="SSF100950">
    <property type="entry name" value="NagB/RpiA/CoA transferase-like"/>
    <property type="match status" value="1"/>
</dbReference>
<dbReference type="InterPro" id="IPR006148">
    <property type="entry name" value="Glc/Gal-6P_isomerase"/>
</dbReference>
<dbReference type="EMBL" id="CP041616">
    <property type="protein sequence ID" value="QDO88839.1"/>
    <property type="molecule type" value="Genomic_DNA"/>
</dbReference>
<dbReference type="GO" id="GO:0006098">
    <property type="term" value="P:pentose-phosphate shunt"/>
    <property type="evidence" value="ECO:0007669"/>
    <property type="project" value="UniProtKB-UniPathway"/>
</dbReference>
<dbReference type="Pfam" id="PF01182">
    <property type="entry name" value="Glucosamine_iso"/>
    <property type="match status" value="1"/>
</dbReference>
<sequence length="216" mass="22837">MALRDVAHLVLTGGSMGTRTVAALAAAELSTSTWSKVHVWWGDERFVPESHPDRNDQHARDAGLDALPVPGANIHPAPAGSTEEELPAAAATWARELAMHAPEGEQTPRFDVVLLGMGPDAHVASLFPDRAELTVTDQSTVAVTDSPKPPALRLSLTVSALCAAERVWLVVAGEDKAEAVVAARAAQDDPALPASWVHGTRQTIWWLDEAAAQGVT</sequence>
<evidence type="ECO:0000313" key="10">
    <source>
        <dbReference type="Proteomes" id="UP000315395"/>
    </source>
</evidence>
<organism evidence="9 10">
    <name type="scientific">Ornithinimicrobium ciconiae</name>
    <dbReference type="NCBI Taxonomy" id="2594265"/>
    <lineage>
        <taxon>Bacteria</taxon>
        <taxon>Bacillati</taxon>
        <taxon>Actinomycetota</taxon>
        <taxon>Actinomycetes</taxon>
        <taxon>Micrococcales</taxon>
        <taxon>Ornithinimicrobiaceae</taxon>
        <taxon>Ornithinimicrobium</taxon>
    </lineage>
</organism>
<dbReference type="PANTHER" id="PTHR11054">
    <property type="entry name" value="6-PHOSPHOGLUCONOLACTONASE"/>
    <property type="match status" value="1"/>
</dbReference>
<evidence type="ECO:0000313" key="9">
    <source>
        <dbReference type="EMBL" id="QDO88839.1"/>
    </source>
</evidence>
<dbReference type="Gene3D" id="3.40.50.1360">
    <property type="match status" value="1"/>
</dbReference>
<feature type="domain" description="Glucosamine/galactosamine-6-phosphate isomerase" evidence="8">
    <location>
        <begin position="4"/>
        <end position="205"/>
    </location>
</feature>
<reference evidence="9 10" key="1">
    <citation type="submission" date="2019-07" db="EMBL/GenBank/DDBJ databases">
        <title>complete genome sequencing of Ornithinimicrobium sp. H23M54.</title>
        <authorList>
            <person name="Bae J.-W."/>
            <person name="Lee S.-Y."/>
        </authorList>
    </citation>
    <scope>NUCLEOTIDE SEQUENCE [LARGE SCALE GENOMIC DNA]</scope>
    <source>
        <strain evidence="9 10">H23M54</strain>
    </source>
</reference>
<dbReference type="InterPro" id="IPR039104">
    <property type="entry name" value="6PGL"/>
</dbReference>
<dbReference type="OrthoDB" id="9810967at2"/>
<dbReference type="InterPro" id="IPR005900">
    <property type="entry name" value="6-phosphogluconolactonase_DevB"/>
</dbReference>
<evidence type="ECO:0000256" key="1">
    <source>
        <dbReference type="ARBA" id="ARBA00000832"/>
    </source>
</evidence>
<dbReference type="GO" id="GO:0017057">
    <property type="term" value="F:6-phosphogluconolactonase activity"/>
    <property type="evidence" value="ECO:0007669"/>
    <property type="project" value="UniProtKB-UniRule"/>
</dbReference>
<dbReference type="PANTHER" id="PTHR11054:SF0">
    <property type="entry name" value="6-PHOSPHOGLUCONOLACTONASE"/>
    <property type="match status" value="1"/>
</dbReference>
<dbReference type="GO" id="GO:0005975">
    <property type="term" value="P:carbohydrate metabolic process"/>
    <property type="evidence" value="ECO:0007669"/>
    <property type="project" value="UniProtKB-UniRule"/>
</dbReference>
<dbReference type="EC" id="3.1.1.31" evidence="5 7"/>
<dbReference type="Proteomes" id="UP000315395">
    <property type="component" value="Chromosome"/>
</dbReference>
<dbReference type="KEGG" id="orz:FNH13_11315"/>
<evidence type="ECO:0000256" key="4">
    <source>
        <dbReference type="ARBA" id="ARBA00010662"/>
    </source>
</evidence>
<comment type="catalytic activity">
    <reaction evidence="1 7">
        <text>6-phospho-D-glucono-1,5-lactone + H2O = 6-phospho-D-gluconate + H(+)</text>
        <dbReference type="Rhea" id="RHEA:12556"/>
        <dbReference type="ChEBI" id="CHEBI:15377"/>
        <dbReference type="ChEBI" id="CHEBI:15378"/>
        <dbReference type="ChEBI" id="CHEBI:57955"/>
        <dbReference type="ChEBI" id="CHEBI:58759"/>
        <dbReference type="EC" id="3.1.1.31"/>
    </reaction>
</comment>
<evidence type="ECO:0000259" key="8">
    <source>
        <dbReference type="Pfam" id="PF01182"/>
    </source>
</evidence>
<comment type="pathway">
    <text evidence="3 7">Carbohydrate degradation; pentose phosphate pathway; D-ribulose 5-phosphate from D-glucose 6-phosphate (oxidative stage): step 2/3.</text>
</comment>
<protein>
    <recommendedName>
        <fullName evidence="6 7">6-phosphogluconolactonase</fullName>
        <shortName evidence="7">6PGL</shortName>
        <ecNumber evidence="5 7">3.1.1.31</ecNumber>
    </recommendedName>
</protein>
<comment type="function">
    <text evidence="2 7">Hydrolysis of 6-phosphogluconolactone to 6-phosphogluconate.</text>
</comment>
<gene>
    <name evidence="7 9" type="primary">pgl</name>
    <name evidence="9" type="ORF">FNH13_11315</name>
</gene>